<feature type="region of interest" description="Disordered" evidence="5">
    <location>
        <begin position="59"/>
        <end position="93"/>
    </location>
</feature>
<dbReference type="OrthoDB" id="10698at2157"/>
<evidence type="ECO:0000256" key="3">
    <source>
        <dbReference type="ARBA" id="ARBA00023274"/>
    </source>
</evidence>
<feature type="compositionally biased region" description="Acidic residues" evidence="5">
    <location>
        <begin position="84"/>
        <end position="93"/>
    </location>
</feature>
<dbReference type="PANTHER" id="PTHR10744">
    <property type="entry name" value="40S RIBOSOMAL PROTEIN S11 FAMILY MEMBER"/>
    <property type="match status" value="1"/>
</dbReference>
<dbReference type="SUPFAM" id="SSF50249">
    <property type="entry name" value="Nucleic acid-binding proteins"/>
    <property type="match status" value="1"/>
</dbReference>
<keyword evidence="2 4" id="KW-0689">Ribosomal protein</keyword>
<proteinExistence type="inferred from homology"/>
<sequence>MSQEYEVRGGVFTGRVISNKMQKSATVRWEHTQEIPKYERKERRNTKITVHVPEDMELEEGDTVKVGETRPISKTKSHVVMEKIEDEEQEGEE</sequence>
<dbReference type="PROSITE" id="PS00056">
    <property type="entry name" value="RIBOSOMAL_S17"/>
    <property type="match status" value="1"/>
</dbReference>
<dbReference type="GO" id="GO:0006412">
    <property type="term" value="P:translation"/>
    <property type="evidence" value="ECO:0007669"/>
    <property type="project" value="InterPro"/>
</dbReference>
<evidence type="ECO:0000313" key="7">
    <source>
        <dbReference type="Proteomes" id="UP000377803"/>
    </source>
</evidence>
<organism evidence="6 7">
    <name type="scientific">Candidatus Nanohalobium constans</name>
    <dbReference type="NCBI Taxonomy" id="2565781"/>
    <lineage>
        <taxon>Archaea</taxon>
        <taxon>Candidatus Nanohalarchaeota</taxon>
        <taxon>Candidatus Nanohalobia</taxon>
        <taxon>Candidatus Nanohalobiales</taxon>
        <taxon>Candidatus Nanohalobiaceae</taxon>
        <taxon>Candidatus Nanohalobium</taxon>
    </lineage>
</organism>
<reference evidence="7" key="1">
    <citation type="submission" date="2019-05" db="EMBL/GenBank/DDBJ databases">
        <title>Candidatus Nanohalobium constans, a novel model system to study the DPANN nano-sized archaea: genomic and physiological characterization of a nanoarchaeon co-cultured with its chitinotrophic host.</title>
        <authorList>
            <person name="La Cono V."/>
            <person name="Arcadi E."/>
            <person name="Crisafi F."/>
            <person name="Denaro R."/>
            <person name="La Spada G."/>
            <person name="Messina E."/>
            <person name="Smedile F."/>
            <person name="Toshchakov S.V."/>
            <person name="Shevchenko M.A."/>
            <person name="Golyshin P.N."/>
            <person name="Golyshina O.V."/>
            <person name="Ferrer M."/>
            <person name="Rohde M."/>
            <person name="Mushegian A."/>
            <person name="Sorokin D.Y."/>
            <person name="Giuliano L."/>
            <person name="Yakimov M.M."/>
        </authorList>
    </citation>
    <scope>NUCLEOTIDE SEQUENCE [LARGE SCALE GENOMIC DNA]</scope>
    <source>
        <strain evidence="7">LC1Nh</strain>
    </source>
</reference>
<evidence type="ECO:0000256" key="5">
    <source>
        <dbReference type="SAM" id="MobiDB-lite"/>
    </source>
</evidence>
<dbReference type="GeneID" id="42365506"/>
<dbReference type="Gene3D" id="2.40.50.1000">
    <property type="match status" value="1"/>
</dbReference>
<keyword evidence="7" id="KW-1185">Reference proteome</keyword>
<evidence type="ECO:0000256" key="2">
    <source>
        <dbReference type="ARBA" id="ARBA00022980"/>
    </source>
</evidence>
<dbReference type="RefSeq" id="WP_153550724.1">
    <property type="nucleotide sequence ID" value="NZ_CP040089.1"/>
</dbReference>
<dbReference type="PANTHER" id="PTHR10744:SF9">
    <property type="entry name" value="40S RIBOSOMAL PROTEIN S11-RELATED"/>
    <property type="match status" value="1"/>
</dbReference>
<dbReference type="Pfam" id="PF00366">
    <property type="entry name" value="Ribosomal_S17"/>
    <property type="match status" value="1"/>
</dbReference>
<name>A0A5Q0UJ43_9ARCH</name>
<dbReference type="CDD" id="cd00364">
    <property type="entry name" value="Ribosomal_uS17"/>
    <property type="match status" value="1"/>
</dbReference>
<dbReference type="GO" id="GO:0003735">
    <property type="term" value="F:structural constituent of ribosome"/>
    <property type="evidence" value="ECO:0007669"/>
    <property type="project" value="InterPro"/>
</dbReference>
<dbReference type="Proteomes" id="UP000377803">
    <property type="component" value="Chromosome"/>
</dbReference>
<dbReference type="GO" id="GO:0022627">
    <property type="term" value="C:cytosolic small ribosomal subunit"/>
    <property type="evidence" value="ECO:0007669"/>
    <property type="project" value="TreeGrafter"/>
</dbReference>
<gene>
    <name evidence="6" type="primary">rps17p</name>
    <name evidence="6" type="ORF">LC1Nh_1107</name>
</gene>
<evidence type="ECO:0000313" key="6">
    <source>
        <dbReference type="EMBL" id="QGA80975.1"/>
    </source>
</evidence>
<dbReference type="InterPro" id="IPR019979">
    <property type="entry name" value="Ribosomal_uS17_CS"/>
</dbReference>
<dbReference type="AlphaFoldDB" id="A0A5Q0UJ43"/>
<dbReference type="EMBL" id="CP040089">
    <property type="protein sequence ID" value="QGA80975.1"/>
    <property type="molecule type" value="Genomic_DNA"/>
</dbReference>
<dbReference type="PRINTS" id="PR00973">
    <property type="entry name" value="RIBOSOMALS17"/>
</dbReference>
<protein>
    <submittedName>
        <fullName evidence="6">30S ribosomal protein S17</fullName>
    </submittedName>
</protein>
<comment type="similarity">
    <text evidence="1 4">Belongs to the universal ribosomal protein uS17 family.</text>
</comment>
<dbReference type="InterPro" id="IPR012340">
    <property type="entry name" value="NA-bd_OB-fold"/>
</dbReference>
<accession>A0A5Q0UJ43</accession>
<evidence type="ECO:0000256" key="1">
    <source>
        <dbReference type="ARBA" id="ARBA00010254"/>
    </source>
</evidence>
<dbReference type="KEGG" id="ncon:LC1Nh_1107"/>
<evidence type="ECO:0000256" key="4">
    <source>
        <dbReference type="RuleBase" id="RU003872"/>
    </source>
</evidence>
<keyword evidence="3 4" id="KW-0687">Ribonucleoprotein</keyword>
<dbReference type="InterPro" id="IPR000266">
    <property type="entry name" value="Ribosomal_uS17"/>
</dbReference>